<proteinExistence type="predicted"/>
<comment type="caution">
    <text evidence="1">The sequence shown here is derived from an EMBL/GenBank/DDBJ whole genome shotgun (WGS) entry which is preliminary data.</text>
</comment>
<name>A0ABP6A6Y3_9ACTN</name>
<organism evidence="1 2">
    <name type="scientific">Streptomyces gobitricini</name>
    <dbReference type="NCBI Taxonomy" id="68211"/>
    <lineage>
        <taxon>Bacteria</taxon>
        <taxon>Bacillati</taxon>
        <taxon>Actinomycetota</taxon>
        <taxon>Actinomycetes</taxon>
        <taxon>Kitasatosporales</taxon>
        <taxon>Streptomycetaceae</taxon>
        <taxon>Streptomyces</taxon>
    </lineage>
</organism>
<sequence>MPHPVSGAASAYFWAAVESPAIHTVRVRGFAAAAPAPAGTSGSAAARTATVRLRLRDIRDLSYEGETGQPSAVGVRP</sequence>
<reference evidence="2" key="1">
    <citation type="journal article" date="2019" name="Int. J. Syst. Evol. Microbiol.">
        <title>The Global Catalogue of Microorganisms (GCM) 10K type strain sequencing project: providing services to taxonomists for standard genome sequencing and annotation.</title>
        <authorList>
            <consortium name="The Broad Institute Genomics Platform"/>
            <consortium name="The Broad Institute Genome Sequencing Center for Infectious Disease"/>
            <person name="Wu L."/>
            <person name="Ma J."/>
        </authorList>
    </citation>
    <scope>NUCLEOTIDE SEQUENCE [LARGE SCALE GENOMIC DNA]</scope>
    <source>
        <strain evidence="2">JCM 5062</strain>
    </source>
</reference>
<protein>
    <submittedName>
        <fullName evidence="1">Uncharacterized protein</fullName>
    </submittedName>
</protein>
<keyword evidence="2" id="KW-1185">Reference proteome</keyword>
<dbReference type="EMBL" id="BAAASR010000027">
    <property type="protein sequence ID" value="GAA2509393.1"/>
    <property type="molecule type" value="Genomic_DNA"/>
</dbReference>
<evidence type="ECO:0000313" key="2">
    <source>
        <dbReference type="Proteomes" id="UP001499942"/>
    </source>
</evidence>
<accession>A0ABP6A6Y3</accession>
<evidence type="ECO:0000313" key="1">
    <source>
        <dbReference type="EMBL" id="GAA2509393.1"/>
    </source>
</evidence>
<gene>
    <name evidence="1" type="ORF">GCM10010393_47940</name>
</gene>
<dbReference type="Proteomes" id="UP001499942">
    <property type="component" value="Unassembled WGS sequence"/>
</dbReference>